<feature type="compositionally biased region" description="Basic residues" evidence="1">
    <location>
        <begin position="25"/>
        <end position="39"/>
    </location>
</feature>
<keyword evidence="2" id="KW-0812">Transmembrane</keyword>
<feature type="region of interest" description="Disordered" evidence="1">
    <location>
        <begin position="377"/>
        <end position="397"/>
    </location>
</feature>
<accession>A0A834Y9H4</accession>
<dbReference type="Proteomes" id="UP000655225">
    <property type="component" value="Unassembled WGS sequence"/>
</dbReference>
<gene>
    <name evidence="4" type="ORF">HHK36_031513</name>
</gene>
<dbReference type="InterPro" id="IPR008889">
    <property type="entry name" value="VQ"/>
</dbReference>
<organism evidence="4 5">
    <name type="scientific">Tetracentron sinense</name>
    <name type="common">Spur-leaf</name>
    <dbReference type="NCBI Taxonomy" id="13715"/>
    <lineage>
        <taxon>Eukaryota</taxon>
        <taxon>Viridiplantae</taxon>
        <taxon>Streptophyta</taxon>
        <taxon>Embryophyta</taxon>
        <taxon>Tracheophyta</taxon>
        <taxon>Spermatophyta</taxon>
        <taxon>Magnoliopsida</taxon>
        <taxon>Trochodendrales</taxon>
        <taxon>Trochodendraceae</taxon>
        <taxon>Tetracentron</taxon>
    </lineage>
</organism>
<evidence type="ECO:0000256" key="1">
    <source>
        <dbReference type="SAM" id="MobiDB-lite"/>
    </source>
</evidence>
<evidence type="ECO:0000256" key="2">
    <source>
        <dbReference type="SAM" id="Phobius"/>
    </source>
</evidence>
<keyword evidence="2" id="KW-0472">Membrane</keyword>
<feature type="region of interest" description="Disordered" evidence="1">
    <location>
        <begin position="1"/>
        <end position="85"/>
    </location>
</feature>
<dbReference type="OrthoDB" id="1934230at2759"/>
<feature type="domain" description="VQ" evidence="3">
    <location>
        <begin position="79"/>
        <end position="105"/>
    </location>
</feature>
<dbReference type="PANTHER" id="PTHR33783">
    <property type="entry name" value="PROTEIN HAIKU1"/>
    <property type="match status" value="1"/>
</dbReference>
<dbReference type="Pfam" id="PF05678">
    <property type="entry name" value="VQ"/>
    <property type="match status" value="1"/>
</dbReference>
<sequence length="435" mass="48014">MDKGCHSGDSSNNNSSSNTRDHYLKHLNKISHKISKPIRRNPFDHHQYQQQQQQQTLPPPQQQQQQQQQQNLPPPPQQHQPPVYNINKSDFRDVVQKLTGSPAHDRFSTPPPIHPPKPQSSRLQRIRPPPLAHVSNRPPPPLHNPIPLSNTTANGFINPNNLNNTGFNFTINNGRPIAPLSPLPPFPAVHPAAESPVSAYMRYLQNSATADPESRRFSGLSPLAPLIGNSSIEFSDAFVAFIFWASSIATVAVPVAFTEFTVFAFRRSIRVSTVPSVAGIVGAEPAVERSLREEGYLLHLSLILLEVLGCHFIPSNIAGAMANNQAVGKLVSVIHMISNIWSYEASGCMKLVDALLEGLKSFQQGLPLRDLCHGGHTSSMESKAHTKQNPMQDSNKPYETKVIVGGDEKAQQWSVDLIAVVFKATSNDDEKAQQW</sequence>
<protein>
    <recommendedName>
        <fullName evidence="3">VQ domain-containing protein</fullName>
    </recommendedName>
</protein>
<evidence type="ECO:0000313" key="5">
    <source>
        <dbReference type="Proteomes" id="UP000655225"/>
    </source>
</evidence>
<reference evidence="4 5" key="1">
    <citation type="submission" date="2020-04" db="EMBL/GenBank/DDBJ databases">
        <title>Plant Genome Project.</title>
        <authorList>
            <person name="Zhang R.-G."/>
        </authorList>
    </citation>
    <scope>NUCLEOTIDE SEQUENCE [LARGE SCALE GENOMIC DNA]</scope>
    <source>
        <strain evidence="4">YNK0</strain>
        <tissue evidence="4">Leaf</tissue>
    </source>
</reference>
<dbReference type="InterPro" id="IPR039612">
    <property type="entry name" value="VQ_5/9/14"/>
</dbReference>
<feature type="region of interest" description="Disordered" evidence="1">
    <location>
        <begin position="101"/>
        <end position="124"/>
    </location>
</feature>
<dbReference type="EMBL" id="JABCRI010000040">
    <property type="protein sequence ID" value="KAF8376814.1"/>
    <property type="molecule type" value="Genomic_DNA"/>
</dbReference>
<dbReference type="AlphaFoldDB" id="A0A834Y9H4"/>
<evidence type="ECO:0000259" key="3">
    <source>
        <dbReference type="Pfam" id="PF05678"/>
    </source>
</evidence>
<comment type="caution">
    <text evidence="4">The sequence shown here is derived from an EMBL/GenBank/DDBJ whole genome shotgun (WGS) entry which is preliminary data.</text>
</comment>
<feature type="transmembrane region" description="Helical" evidence="2">
    <location>
        <begin position="238"/>
        <end position="265"/>
    </location>
</feature>
<dbReference type="PANTHER" id="PTHR33783:SF4">
    <property type="entry name" value="VQ MOTIF-CONTAINING PROTEIN 9"/>
    <property type="match status" value="1"/>
</dbReference>
<evidence type="ECO:0000313" key="4">
    <source>
        <dbReference type="EMBL" id="KAF8376814.1"/>
    </source>
</evidence>
<proteinExistence type="predicted"/>
<feature type="compositionally biased region" description="Pro residues" evidence="1">
    <location>
        <begin position="109"/>
        <end position="118"/>
    </location>
</feature>
<keyword evidence="5" id="KW-1185">Reference proteome</keyword>
<name>A0A834Y9H4_TETSI</name>
<keyword evidence="2" id="KW-1133">Transmembrane helix</keyword>
<feature type="compositionally biased region" description="Low complexity" evidence="1">
    <location>
        <begin position="48"/>
        <end position="71"/>
    </location>
</feature>